<dbReference type="Proteomes" id="UP000740605">
    <property type="component" value="Unassembled WGS sequence"/>
</dbReference>
<dbReference type="InterPro" id="IPR036388">
    <property type="entry name" value="WH-like_DNA-bd_sf"/>
</dbReference>
<dbReference type="InterPro" id="IPR041657">
    <property type="entry name" value="HTH_17"/>
</dbReference>
<dbReference type="SUPFAM" id="SSF46955">
    <property type="entry name" value="Putative DNA-binding domain"/>
    <property type="match status" value="1"/>
</dbReference>
<proteinExistence type="predicted"/>
<dbReference type="Gene3D" id="1.10.10.10">
    <property type="entry name" value="Winged helix-like DNA-binding domain superfamily/Winged helix DNA-binding domain"/>
    <property type="match status" value="1"/>
</dbReference>
<organism evidence="2 3">
    <name type="scientific">Microbacterium flavum</name>
    <dbReference type="NCBI Taxonomy" id="415216"/>
    <lineage>
        <taxon>Bacteria</taxon>
        <taxon>Bacillati</taxon>
        <taxon>Actinomycetota</taxon>
        <taxon>Actinomycetes</taxon>
        <taxon>Micrococcales</taxon>
        <taxon>Microbacteriaceae</taxon>
        <taxon>Microbacterium</taxon>
    </lineage>
</organism>
<dbReference type="RefSeq" id="WP_215485776.1">
    <property type="nucleotide sequence ID" value="NZ_BAAAPJ010000001.1"/>
</dbReference>
<dbReference type="InterPro" id="IPR010093">
    <property type="entry name" value="SinI_DNA-bd"/>
</dbReference>
<evidence type="ECO:0000259" key="1">
    <source>
        <dbReference type="Pfam" id="PF12728"/>
    </source>
</evidence>
<name>A0ABS5XPQ6_9MICO</name>
<sequence>MSTQPLNRTETTGSPTRLLTTEELAEYLQIPVRTIEDWRHRDYGPKYARMGKRVRYRQSAVDAWLEEIEAA</sequence>
<accession>A0ABS5XPQ6</accession>
<gene>
    <name evidence="2" type="ORF">J0P97_00285</name>
</gene>
<reference evidence="2 3" key="1">
    <citation type="submission" date="2021-03" db="EMBL/GenBank/DDBJ databases">
        <title>Microbacterium pauli sp. nov., isolated from microfiltered milk.</title>
        <authorList>
            <person name="Bellassi P."/>
            <person name="Fontana A."/>
            <person name="Callegari M.L."/>
            <person name="Lorenzo M."/>
            <person name="Cappa F."/>
        </authorList>
    </citation>
    <scope>NUCLEOTIDE SEQUENCE [LARGE SCALE GENOMIC DNA]</scope>
    <source>
        <strain evidence="2 3">DSM 18909</strain>
    </source>
</reference>
<dbReference type="Pfam" id="PF12728">
    <property type="entry name" value="HTH_17"/>
    <property type="match status" value="1"/>
</dbReference>
<protein>
    <submittedName>
        <fullName evidence="2">Helix-turn-helix domain-containing protein</fullName>
    </submittedName>
</protein>
<dbReference type="EMBL" id="JAFLHG010000001">
    <property type="protein sequence ID" value="MBT8796515.1"/>
    <property type="molecule type" value="Genomic_DNA"/>
</dbReference>
<dbReference type="InterPro" id="IPR009061">
    <property type="entry name" value="DNA-bd_dom_put_sf"/>
</dbReference>
<evidence type="ECO:0000313" key="2">
    <source>
        <dbReference type="EMBL" id="MBT8796515.1"/>
    </source>
</evidence>
<dbReference type="NCBIfam" id="TIGR01764">
    <property type="entry name" value="excise"/>
    <property type="match status" value="1"/>
</dbReference>
<evidence type="ECO:0000313" key="3">
    <source>
        <dbReference type="Proteomes" id="UP000740605"/>
    </source>
</evidence>
<keyword evidence="3" id="KW-1185">Reference proteome</keyword>
<feature type="domain" description="Helix-turn-helix" evidence="1">
    <location>
        <begin position="18"/>
        <end position="67"/>
    </location>
</feature>
<comment type="caution">
    <text evidence="2">The sequence shown here is derived from an EMBL/GenBank/DDBJ whole genome shotgun (WGS) entry which is preliminary data.</text>
</comment>